<feature type="region of interest" description="Disordered" evidence="1">
    <location>
        <begin position="1"/>
        <end position="47"/>
    </location>
</feature>
<keyword evidence="2" id="KW-0812">Transmembrane</keyword>
<protein>
    <submittedName>
        <fullName evidence="3 4">Uncharacterized protein</fullName>
    </submittedName>
</protein>
<proteinExistence type="predicted"/>
<evidence type="ECO:0000256" key="2">
    <source>
        <dbReference type="SAM" id="Phobius"/>
    </source>
</evidence>
<keyword evidence="2" id="KW-0472">Membrane</keyword>
<sequence>MAEKKFDTTKMSGEELKKLGLEGARKPPGSNPGPGSTLHQQGGQGLSKAGRYPFIMAGVAVVVGMATFTYYRSLNVQQIPGKSNQALESNHPATAKAPSDR</sequence>
<evidence type="ECO:0000313" key="4">
    <source>
        <dbReference type="EnsemblPlants" id="PAC:32931095.CDS.1"/>
    </source>
</evidence>
<accession>A0A2K1JM92</accession>
<dbReference type="InParanoid" id="A0A2K1JM92"/>
<keyword evidence="5" id="KW-1185">Reference proteome</keyword>
<feature type="compositionally biased region" description="Basic and acidic residues" evidence="1">
    <location>
        <begin position="1"/>
        <end position="25"/>
    </location>
</feature>
<dbReference type="AlphaFoldDB" id="A0A2K1JM92"/>
<feature type="compositionally biased region" description="Polar residues" evidence="1">
    <location>
        <begin position="80"/>
        <end position="92"/>
    </location>
</feature>
<organism evidence="3">
    <name type="scientific">Physcomitrium patens</name>
    <name type="common">Spreading-leaved earth moss</name>
    <name type="synonym">Physcomitrella patens</name>
    <dbReference type="NCBI Taxonomy" id="3218"/>
    <lineage>
        <taxon>Eukaryota</taxon>
        <taxon>Viridiplantae</taxon>
        <taxon>Streptophyta</taxon>
        <taxon>Embryophyta</taxon>
        <taxon>Bryophyta</taxon>
        <taxon>Bryophytina</taxon>
        <taxon>Bryopsida</taxon>
        <taxon>Funariidae</taxon>
        <taxon>Funariales</taxon>
        <taxon>Funariaceae</taxon>
        <taxon>Physcomitrium</taxon>
    </lineage>
</organism>
<dbReference type="EMBL" id="ABEU02000013">
    <property type="protein sequence ID" value="PNR42649.1"/>
    <property type="molecule type" value="Genomic_DNA"/>
</dbReference>
<gene>
    <name evidence="3" type="ORF">PHYPA_017479</name>
</gene>
<feature type="transmembrane region" description="Helical" evidence="2">
    <location>
        <begin position="52"/>
        <end position="71"/>
    </location>
</feature>
<name>A0A2K1JM92_PHYPA</name>
<dbReference type="PaxDb" id="3218-PP1S142_148V6.1"/>
<dbReference type="EnsemblPlants" id="Pp3c13_16580V3.2">
    <property type="protein sequence ID" value="PAC:32931096.CDS.1"/>
    <property type="gene ID" value="Pp3c13_16580"/>
</dbReference>
<reference evidence="4" key="3">
    <citation type="submission" date="2020-12" db="UniProtKB">
        <authorList>
            <consortium name="EnsemblPlants"/>
        </authorList>
    </citation>
    <scope>IDENTIFICATION</scope>
</reference>
<dbReference type="Gramene" id="Pp3c13_16580V3.1">
    <property type="protein sequence ID" value="PAC:32931095.CDS.1"/>
    <property type="gene ID" value="Pp3c13_16580"/>
</dbReference>
<evidence type="ECO:0000256" key="1">
    <source>
        <dbReference type="SAM" id="MobiDB-lite"/>
    </source>
</evidence>
<evidence type="ECO:0000313" key="3">
    <source>
        <dbReference type="EMBL" id="PNR42649.1"/>
    </source>
</evidence>
<keyword evidence="2" id="KW-1133">Transmembrane helix</keyword>
<feature type="region of interest" description="Disordered" evidence="1">
    <location>
        <begin position="80"/>
        <end position="101"/>
    </location>
</feature>
<dbReference type="Gramene" id="Pp3c13_16580V3.2">
    <property type="protein sequence ID" value="PAC:32931096.CDS.1"/>
    <property type="gene ID" value="Pp3c13_16580"/>
</dbReference>
<dbReference type="EnsemblPlants" id="Pp3c13_16580V3.1">
    <property type="protein sequence ID" value="PAC:32931095.CDS.1"/>
    <property type="gene ID" value="Pp3c13_16580"/>
</dbReference>
<reference evidence="3 5" key="1">
    <citation type="journal article" date="2008" name="Science">
        <title>The Physcomitrella genome reveals evolutionary insights into the conquest of land by plants.</title>
        <authorList>
            <person name="Rensing S."/>
            <person name="Lang D."/>
            <person name="Zimmer A."/>
            <person name="Terry A."/>
            <person name="Salamov A."/>
            <person name="Shapiro H."/>
            <person name="Nishiyama T."/>
            <person name="Perroud P.-F."/>
            <person name="Lindquist E."/>
            <person name="Kamisugi Y."/>
            <person name="Tanahashi T."/>
            <person name="Sakakibara K."/>
            <person name="Fujita T."/>
            <person name="Oishi K."/>
            <person name="Shin-I T."/>
            <person name="Kuroki Y."/>
            <person name="Toyoda A."/>
            <person name="Suzuki Y."/>
            <person name="Hashimoto A."/>
            <person name="Yamaguchi K."/>
            <person name="Sugano A."/>
            <person name="Kohara Y."/>
            <person name="Fujiyama A."/>
            <person name="Anterola A."/>
            <person name="Aoki S."/>
            <person name="Ashton N."/>
            <person name="Barbazuk W.B."/>
            <person name="Barker E."/>
            <person name="Bennetzen J."/>
            <person name="Bezanilla M."/>
            <person name="Blankenship R."/>
            <person name="Cho S.H."/>
            <person name="Dutcher S."/>
            <person name="Estelle M."/>
            <person name="Fawcett J.A."/>
            <person name="Gundlach H."/>
            <person name="Hanada K."/>
            <person name="Heyl A."/>
            <person name="Hicks K.A."/>
            <person name="Hugh J."/>
            <person name="Lohr M."/>
            <person name="Mayer K."/>
            <person name="Melkozernov A."/>
            <person name="Murata T."/>
            <person name="Nelson D."/>
            <person name="Pils B."/>
            <person name="Prigge M."/>
            <person name="Reiss B."/>
            <person name="Renner T."/>
            <person name="Rombauts S."/>
            <person name="Rushton P."/>
            <person name="Sanderfoot A."/>
            <person name="Schween G."/>
            <person name="Shiu S.-H."/>
            <person name="Stueber K."/>
            <person name="Theodoulou F.L."/>
            <person name="Tu H."/>
            <person name="Van de Peer Y."/>
            <person name="Verrier P.J."/>
            <person name="Waters E."/>
            <person name="Wood A."/>
            <person name="Yang L."/>
            <person name="Cove D."/>
            <person name="Cuming A."/>
            <person name="Hasebe M."/>
            <person name="Lucas S."/>
            <person name="Mishler D.B."/>
            <person name="Reski R."/>
            <person name="Grigoriev I."/>
            <person name="Quatrano R.S."/>
            <person name="Boore J.L."/>
        </authorList>
    </citation>
    <scope>NUCLEOTIDE SEQUENCE [LARGE SCALE GENOMIC DNA]</scope>
    <source>
        <strain evidence="4 5">cv. Gransden 2004</strain>
    </source>
</reference>
<evidence type="ECO:0000313" key="5">
    <source>
        <dbReference type="Proteomes" id="UP000006727"/>
    </source>
</evidence>
<dbReference type="Proteomes" id="UP000006727">
    <property type="component" value="Chromosome 13"/>
</dbReference>
<reference evidence="3 5" key="2">
    <citation type="journal article" date="2018" name="Plant J.">
        <title>The Physcomitrella patens chromosome-scale assembly reveals moss genome structure and evolution.</title>
        <authorList>
            <person name="Lang D."/>
            <person name="Ullrich K.K."/>
            <person name="Murat F."/>
            <person name="Fuchs J."/>
            <person name="Jenkins J."/>
            <person name="Haas F.B."/>
            <person name="Piednoel M."/>
            <person name="Gundlach H."/>
            <person name="Van Bel M."/>
            <person name="Meyberg R."/>
            <person name="Vives C."/>
            <person name="Morata J."/>
            <person name="Symeonidi A."/>
            <person name="Hiss M."/>
            <person name="Muchero W."/>
            <person name="Kamisugi Y."/>
            <person name="Saleh O."/>
            <person name="Blanc G."/>
            <person name="Decker E.L."/>
            <person name="van Gessel N."/>
            <person name="Grimwood J."/>
            <person name="Hayes R.D."/>
            <person name="Graham S.W."/>
            <person name="Gunter L.E."/>
            <person name="McDaniel S.F."/>
            <person name="Hoernstein S.N.W."/>
            <person name="Larsson A."/>
            <person name="Li F.W."/>
            <person name="Perroud P.F."/>
            <person name="Phillips J."/>
            <person name="Ranjan P."/>
            <person name="Rokshar D.S."/>
            <person name="Rothfels C.J."/>
            <person name="Schneider L."/>
            <person name="Shu S."/>
            <person name="Stevenson D.W."/>
            <person name="Thummler F."/>
            <person name="Tillich M."/>
            <person name="Villarreal Aguilar J.C."/>
            <person name="Widiez T."/>
            <person name="Wong G.K."/>
            <person name="Wymore A."/>
            <person name="Zhang Y."/>
            <person name="Zimmer A.D."/>
            <person name="Quatrano R.S."/>
            <person name="Mayer K.F.X."/>
            <person name="Goodstein D."/>
            <person name="Casacuberta J.M."/>
            <person name="Vandepoele K."/>
            <person name="Reski R."/>
            <person name="Cuming A.C."/>
            <person name="Tuskan G.A."/>
            <person name="Maumus F."/>
            <person name="Salse J."/>
            <person name="Schmutz J."/>
            <person name="Rensing S.A."/>
        </authorList>
    </citation>
    <scope>NUCLEOTIDE SEQUENCE [LARGE SCALE GENOMIC DNA]</scope>
    <source>
        <strain evidence="4 5">cv. Gransden 2004</strain>
    </source>
</reference>